<evidence type="ECO:0000313" key="3">
    <source>
        <dbReference type="EnsemblPlants" id="PNT65742"/>
    </source>
</evidence>
<protein>
    <recommendedName>
        <fullName evidence="5">Acidic protein</fullName>
    </recommendedName>
</protein>
<gene>
    <name evidence="2" type="ORF">BRADI_3g01703v3</name>
</gene>
<dbReference type="Proteomes" id="UP000008810">
    <property type="component" value="Chromosome 3"/>
</dbReference>
<dbReference type="PANTHER" id="PTHR36483">
    <property type="entry name" value="OS02G0130700 PROTEIN"/>
    <property type="match status" value="1"/>
</dbReference>
<organism evidence="2">
    <name type="scientific">Brachypodium distachyon</name>
    <name type="common">Purple false brome</name>
    <name type="synonym">Trachynia distachya</name>
    <dbReference type="NCBI Taxonomy" id="15368"/>
    <lineage>
        <taxon>Eukaryota</taxon>
        <taxon>Viridiplantae</taxon>
        <taxon>Streptophyta</taxon>
        <taxon>Embryophyta</taxon>
        <taxon>Tracheophyta</taxon>
        <taxon>Spermatophyta</taxon>
        <taxon>Magnoliopsida</taxon>
        <taxon>Liliopsida</taxon>
        <taxon>Poales</taxon>
        <taxon>Poaceae</taxon>
        <taxon>BOP clade</taxon>
        <taxon>Pooideae</taxon>
        <taxon>Stipodae</taxon>
        <taxon>Brachypodieae</taxon>
        <taxon>Brachypodium</taxon>
    </lineage>
</organism>
<feature type="signal peptide" evidence="1">
    <location>
        <begin position="1"/>
        <end position="25"/>
    </location>
</feature>
<evidence type="ECO:0008006" key="5">
    <source>
        <dbReference type="Google" id="ProtNLM"/>
    </source>
</evidence>
<feature type="chain" id="PRO_5033762176" description="Acidic protein" evidence="1">
    <location>
        <begin position="26"/>
        <end position="145"/>
    </location>
</feature>
<keyword evidence="4" id="KW-1185">Reference proteome</keyword>
<dbReference type="EMBL" id="CM000882">
    <property type="protein sequence ID" value="PNT65742.1"/>
    <property type="molecule type" value="Genomic_DNA"/>
</dbReference>
<dbReference type="InParanoid" id="A0A2K2CUN3"/>
<evidence type="ECO:0000313" key="2">
    <source>
        <dbReference type="EMBL" id="PNT65742.1"/>
    </source>
</evidence>
<evidence type="ECO:0000313" key="4">
    <source>
        <dbReference type="Proteomes" id="UP000008810"/>
    </source>
</evidence>
<dbReference type="EnsemblPlants" id="PNT65742">
    <property type="protein sequence ID" value="PNT65742"/>
    <property type="gene ID" value="BRADI_3g01703v3"/>
</dbReference>
<dbReference type="PANTHER" id="PTHR36483:SF12">
    <property type="entry name" value="ACIDIC PROTEIN"/>
    <property type="match status" value="1"/>
</dbReference>
<keyword evidence="1" id="KW-0732">Signal</keyword>
<dbReference type="AlphaFoldDB" id="A0A2K2CUN3"/>
<evidence type="ECO:0000256" key="1">
    <source>
        <dbReference type="SAM" id="SignalP"/>
    </source>
</evidence>
<name>A0A2K2CUN3_BRADI</name>
<accession>A0A2K2CUN3</accession>
<proteinExistence type="predicted"/>
<sequence>MESKAGARTAIAALCLLVLLSLQQAAPVTAAWDPATFCPCYKQCFTECHGMRFFCATGCAKHCTTDTLDAAGSRRGHGGGSGSGRAALCKIACAAISICGGSAPAPPAAALAVAADDEAACVRDCNEVKRITLLPIGFLFFYFEL</sequence>
<reference evidence="2" key="2">
    <citation type="submission" date="2017-06" db="EMBL/GenBank/DDBJ databases">
        <title>WGS assembly of Brachypodium distachyon.</title>
        <authorList>
            <consortium name="The International Brachypodium Initiative"/>
            <person name="Lucas S."/>
            <person name="Harmon-Smith M."/>
            <person name="Lail K."/>
            <person name="Tice H."/>
            <person name="Grimwood J."/>
            <person name="Bruce D."/>
            <person name="Barry K."/>
            <person name="Shu S."/>
            <person name="Lindquist E."/>
            <person name="Wang M."/>
            <person name="Pitluck S."/>
            <person name="Vogel J.P."/>
            <person name="Garvin D.F."/>
            <person name="Mockler T.C."/>
            <person name="Schmutz J."/>
            <person name="Rokhsar D."/>
            <person name="Bevan M.W."/>
        </authorList>
    </citation>
    <scope>NUCLEOTIDE SEQUENCE</scope>
    <source>
        <strain evidence="2">Bd21</strain>
    </source>
</reference>
<reference evidence="2 3" key="1">
    <citation type="journal article" date="2010" name="Nature">
        <title>Genome sequencing and analysis of the model grass Brachypodium distachyon.</title>
        <authorList>
            <consortium name="International Brachypodium Initiative"/>
        </authorList>
    </citation>
    <scope>NUCLEOTIDE SEQUENCE [LARGE SCALE GENOMIC DNA]</scope>
    <source>
        <strain evidence="2 3">Bd21</strain>
    </source>
</reference>
<reference evidence="3" key="3">
    <citation type="submission" date="2018-08" db="UniProtKB">
        <authorList>
            <consortium name="EnsemblPlants"/>
        </authorList>
    </citation>
    <scope>IDENTIFICATION</scope>
    <source>
        <strain evidence="3">cv. Bd21</strain>
    </source>
</reference>
<dbReference type="Gramene" id="PNT65742">
    <property type="protein sequence ID" value="PNT65742"/>
    <property type="gene ID" value="BRADI_3g01703v3"/>
</dbReference>